<evidence type="ECO:0000256" key="3">
    <source>
        <dbReference type="ARBA" id="ARBA00023098"/>
    </source>
</evidence>
<dbReference type="InterPro" id="IPR050301">
    <property type="entry name" value="NTE"/>
</dbReference>
<dbReference type="RefSeq" id="WP_203910546.1">
    <property type="nucleotide sequence ID" value="NZ_BONY01000029.1"/>
</dbReference>
<evidence type="ECO:0000313" key="6">
    <source>
        <dbReference type="EMBL" id="GIH06736.1"/>
    </source>
</evidence>
<accession>A0A8J3QA57</accession>
<feature type="domain" description="PNPLA" evidence="5">
    <location>
        <begin position="6"/>
        <end position="197"/>
    </location>
</feature>
<feature type="short sequence motif" description="GXSXG" evidence="4">
    <location>
        <begin position="41"/>
        <end position="45"/>
    </location>
</feature>
<gene>
    <name evidence="6" type="ORF">Rhe02_48030</name>
</gene>
<feature type="short sequence motif" description="DGA/G" evidence="4">
    <location>
        <begin position="184"/>
        <end position="186"/>
    </location>
</feature>
<dbReference type="InterPro" id="IPR016035">
    <property type="entry name" value="Acyl_Trfase/lysoPLipase"/>
</dbReference>
<feature type="active site" description="Proton acceptor" evidence="4">
    <location>
        <position position="184"/>
    </location>
</feature>
<evidence type="ECO:0000259" key="5">
    <source>
        <dbReference type="PROSITE" id="PS51635"/>
    </source>
</evidence>
<dbReference type="GO" id="GO:0016787">
    <property type="term" value="F:hydrolase activity"/>
    <property type="evidence" value="ECO:0007669"/>
    <property type="project" value="UniProtKB-UniRule"/>
</dbReference>
<evidence type="ECO:0000313" key="7">
    <source>
        <dbReference type="Proteomes" id="UP000612899"/>
    </source>
</evidence>
<keyword evidence="1 4" id="KW-0378">Hydrolase</keyword>
<keyword evidence="2 4" id="KW-0442">Lipid degradation</keyword>
<comment type="caution">
    <text evidence="6">The sequence shown here is derived from an EMBL/GenBank/DDBJ whole genome shotgun (WGS) entry which is preliminary data.</text>
</comment>
<evidence type="ECO:0000256" key="1">
    <source>
        <dbReference type="ARBA" id="ARBA00022801"/>
    </source>
</evidence>
<dbReference type="Proteomes" id="UP000612899">
    <property type="component" value="Unassembled WGS sequence"/>
</dbReference>
<dbReference type="PANTHER" id="PTHR14226">
    <property type="entry name" value="NEUROPATHY TARGET ESTERASE/SWISS CHEESE D.MELANOGASTER"/>
    <property type="match status" value="1"/>
</dbReference>
<keyword evidence="7" id="KW-1185">Reference proteome</keyword>
<evidence type="ECO:0000256" key="2">
    <source>
        <dbReference type="ARBA" id="ARBA00022963"/>
    </source>
</evidence>
<protein>
    <submittedName>
        <fullName evidence="6">Patatin</fullName>
    </submittedName>
</protein>
<reference evidence="6" key="1">
    <citation type="submission" date="2021-01" db="EMBL/GenBank/DDBJ databases">
        <title>Whole genome shotgun sequence of Rhizocola hellebori NBRC 109834.</title>
        <authorList>
            <person name="Komaki H."/>
            <person name="Tamura T."/>
        </authorList>
    </citation>
    <scope>NUCLEOTIDE SEQUENCE</scope>
    <source>
        <strain evidence="6">NBRC 109834</strain>
    </source>
</reference>
<organism evidence="6 7">
    <name type="scientific">Rhizocola hellebori</name>
    <dbReference type="NCBI Taxonomy" id="1392758"/>
    <lineage>
        <taxon>Bacteria</taxon>
        <taxon>Bacillati</taxon>
        <taxon>Actinomycetota</taxon>
        <taxon>Actinomycetes</taxon>
        <taxon>Micromonosporales</taxon>
        <taxon>Micromonosporaceae</taxon>
        <taxon>Rhizocola</taxon>
    </lineage>
</organism>
<sequence>MAGRALVLGGGGVTGIAWELGMLAGLADAGVDLTAADLFVGTSAGSVVASMIAGDRPLADWYETQLSDPASEIPAKLGAGLLARYAWAMLRSRTTEQFGMRMGSLALAAPTVTSAQRREVIAARLPFEGWPERPLKVTAVDAATGEFVVFDRDSGVPLIDAVAASCAVPGVWPPHEINERRFVDGGMRSAVNADVAEGSSQVVILAPIVRGGGPMIPATKQVSALQAQGCQVTLVSPDAAATRAIGTNVLDPGHRKPAALAGRAQAAVVAEQVAKIWG</sequence>
<keyword evidence="3 4" id="KW-0443">Lipid metabolism</keyword>
<dbReference type="SUPFAM" id="SSF52151">
    <property type="entry name" value="FabD/lysophospholipase-like"/>
    <property type="match status" value="1"/>
</dbReference>
<dbReference type="PROSITE" id="PS51635">
    <property type="entry name" value="PNPLA"/>
    <property type="match status" value="1"/>
</dbReference>
<dbReference type="AlphaFoldDB" id="A0A8J3QA57"/>
<dbReference type="InterPro" id="IPR002641">
    <property type="entry name" value="PNPLA_dom"/>
</dbReference>
<dbReference type="Gene3D" id="3.40.1090.10">
    <property type="entry name" value="Cytosolic phospholipase A2 catalytic domain"/>
    <property type="match status" value="2"/>
</dbReference>
<name>A0A8J3QA57_9ACTN</name>
<dbReference type="GO" id="GO:0016042">
    <property type="term" value="P:lipid catabolic process"/>
    <property type="evidence" value="ECO:0007669"/>
    <property type="project" value="UniProtKB-UniRule"/>
</dbReference>
<dbReference type="PANTHER" id="PTHR14226:SF57">
    <property type="entry name" value="BLR7027 PROTEIN"/>
    <property type="match status" value="1"/>
</dbReference>
<dbReference type="Pfam" id="PF01734">
    <property type="entry name" value="Patatin"/>
    <property type="match status" value="1"/>
</dbReference>
<dbReference type="EMBL" id="BONY01000029">
    <property type="protein sequence ID" value="GIH06736.1"/>
    <property type="molecule type" value="Genomic_DNA"/>
</dbReference>
<evidence type="ECO:0000256" key="4">
    <source>
        <dbReference type="PROSITE-ProRule" id="PRU01161"/>
    </source>
</evidence>
<proteinExistence type="predicted"/>
<feature type="short sequence motif" description="GXGXXG" evidence="4">
    <location>
        <begin position="10"/>
        <end position="15"/>
    </location>
</feature>
<feature type="active site" description="Nucleophile" evidence="4">
    <location>
        <position position="43"/>
    </location>
</feature>